<keyword evidence="1" id="KW-0472">Membrane</keyword>
<dbReference type="EMBL" id="MU167209">
    <property type="protein sequence ID" value="KAG0152270.1"/>
    <property type="molecule type" value="Genomic_DNA"/>
</dbReference>
<protein>
    <submittedName>
        <fullName evidence="2">Uncharacterized protein</fullName>
    </submittedName>
</protein>
<name>A0A9P6NZK1_9BASI</name>
<reference evidence="2" key="1">
    <citation type="submission" date="2013-11" db="EMBL/GenBank/DDBJ databases">
        <title>Genome sequence of the fusiform rust pathogen reveals effectors for host alternation and coevolution with pine.</title>
        <authorList>
            <consortium name="DOE Joint Genome Institute"/>
            <person name="Smith K."/>
            <person name="Pendleton A."/>
            <person name="Kubisiak T."/>
            <person name="Anderson C."/>
            <person name="Salamov A."/>
            <person name="Aerts A."/>
            <person name="Riley R."/>
            <person name="Clum A."/>
            <person name="Lindquist E."/>
            <person name="Ence D."/>
            <person name="Campbell M."/>
            <person name="Kronenberg Z."/>
            <person name="Feau N."/>
            <person name="Dhillon B."/>
            <person name="Hamelin R."/>
            <person name="Burleigh J."/>
            <person name="Smith J."/>
            <person name="Yandell M."/>
            <person name="Nelson C."/>
            <person name="Grigoriev I."/>
            <person name="Davis J."/>
        </authorList>
    </citation>
    <scope>NUCLEOTIDE SEQUENCE</scope>
    <source>
        <strain evidence="2">G11</strain>
    </source>
</reference>
<keyword evidence="1" id="KW-0812">Transmembrane</keyword>
<evidence type="ECO:0000313" key="3">
    <source>
        <dbReference type="Proteomes" id="UP000886653"/>
    </source>
</evidence>
<evidence type="ECO:0000313" key="2">
    <source>
        <dbReference type="EMBL" id="KAG0152270.1"/>
    </source>
</evidence>
<keyword evidence="3" id="KW-1185">Reference proteome</keyword>
<dbReference type="Proteomes" id="UP000886653">
    <property type="component" value="Unassembled WGS sequence"/>
</dbReference>
<feature type="transmembrane region" description="Helical" evidence="1">
    <location>
        <begin position="12"/>
        <end position="34"/>
    </location>
</feature>
<gene>
    <name evidence="2" type="ORF">CROQUDRAFT_650377</name>
</gene>
<comment type="caution">
    <text evidence="2">The sequence shown here is derived from an EMBL/GenBank/DDBJ whole genome shotgun (WGS) entry which is preliminary data.</text>
</comment>
<evidence type="ECO:0000256" key="1">
    <source>
        <dbReference type="SAM" id="Phobius"/>
    </source>
</evidence>
<keyword evidence="1" id="KW-1133">Transmembrane helix</keyword>
<organism evidence="2 3">
    <name type="scientific">Cronartium quercuum f. sp. fusiforme G11</name>
    <dbReference type="NCBI Taxonomy" id="708437"/>
    <lineage>
        <taxon>Eukaryota</taxon>
        <taxon>Fungi</taxon>
        <taxon>Dikarya</taxon>
        <taxon>Basidiomycota</taxon>
        <taxon>Pucciniomycotina</taxon>
        <taxon>Pucciniomycetes</taxon>
        <taxon>Pucciniales</taxon>
        <taxon>Coleosporiaceae</taxon>
        <taxon>Cronartium</taxon>
    </lineage>
</organism>
<dbReference type="AlphaFoldDB" id="A0A9P6NZK1"/>
<sequence>MVMLIKIPQIVFNLIIDVSFQDLVFYIQLVWVMINFFSSSKDKCWCPIDELPKKKLEARMMEHRQKKKGRWRMN</sequence>
<proteinExistence type="predicted"/>
<accession>A0A9P6NZK1</accession>